<protein>
    <submittedName>
        <fullName evidence="3">Uncharacterized protein</fullName>
    </submittedName>
</protein>
<feature type="region of interest" description="Disordered" evidence="1">
    <location>
        <begin position="294"/>
        <end position="314"/>
    </location>
</feature>
<accession>A0ABQ9GHV5</accession>
<keyword evidence="2" id="KW-0472">Membrane</keyword>
<dbReference type="EMBL" id="JARBHB010000012">
    <property type="protein sequence ID" value="KAJ8871620.1"/>
    <property type="molecule type" value="Genomic_DNA"/>
</dbReference>
<comment type="caution">
    <text evidence="3">The sequence shown here is derived from an EMBL/GenBank/DDBJ whole genome shotgun (WGS) entry which is preliminary data.</text>
</comment>
<dbReference type="Proteomes" id="UP001159363">
    <property type="component" value="Chromosome 11"/>
</dbReference>
<name>A0ABQ9GHV5_9NEOP</name>
<feature type="compositionally biased region" description="Basic and acidic residues" evidence="1">
    <location>
        <begin position="294"/>
        <end position="309"/>
    </location>
</feature>
<keyword evidence="2" id="KW-0812">Transmembrane</keyword>
<organism evidence="3 4">
    <name type="scientific">Dryococelus australis</name>
    <dbReference type="NCBI Taxonomy" id="614101"/>
    <lineage>
        <taxon>Eukaryota</taxon>
        <taxon>Metazoa</taxon>
        <taxon>Ecdysozoa</taxon>
        <taxon>Arthropoda</taxon>
        <taxon>Hexapoda</taxon>
        <taxon>Insecta</taxon>
        <taxon>Pterygota</taxon>
        <taxon>Neoptera</taxon>
        <taxon>Polyneoptera</taxon>
        <taxon>Phasmatodea</taxon>
        <taxon>Verophasmatodea</taxon>
        <taxon>Anareolatae</taxon>
        <taxon>Phasmatidae</taxon>
        <taxon>Eurycanthinae</taxon>
        <taxon>Dryococelus</taxon>
    </lineage>
</organism>
<evidence type="ECO:0000313" key="4">
    <source>
        <dbReference type="Proteomes" id="UP001159363"/>
    </source>
</evidence>
<reference evidence="3 4" key="1">
    <citation type="submission" date="2023-02" db="EMBL/GenBank/DDBJ databases">
        <title>LHISI_Scaffold_Assembly.</title>
        <authorList>
            <person name="Stuart O.P."/>
            <person name="Cleave R."/>
            <person name="Magrath M.J.L."/>
            <person name="Mikheyev A.S."/>
        </authorList>
    </citation>
    <scope>NUCLEOTIDE SEQUENCE [LARGE SCALE GENOMIC DNA]</scope>
    <source>
        <strain evidence="3">Daus_M_001</strain>
        <tissue evidence="3">Leg muscle</tissue>
    </source>
</reference>
<evidence type="ECO:0000256" key="1">
    <source>
        <dbReference type="SAM" id="MobiDB-lite"/>
    </source>
</evidence>
<evidence type="ECO:0000313" key="3">
    <source>
        <dbReference type="EMBL" id="KAJ8871620.1"/>
    </source>
</evidence>
<proteinExistence type="predicted"/>
<evidence type="ECO:0000256" key="2">
    <source>
        <dbReference type="SAM" id="Phobius"/>
    </source>
</evidence>
<keyword evidence="2" id="KW-1133">Transmembrane helix</keyword>
<feature type="region of interest" description="Disordered" evidence="1">
    <location>
        <begin position="335"/>
        <end position="357"/>
    </location>
</feature>
<gene>
    <name evidence="3" type="ORF">PR048_027947</name>
</gene>
<sequence length="1045" mass="118032">MRRYKCVLVSPVSLPRFLTLDAQLHPTVLNVGPRSISRRPYVSDFGMPVDLVLKMAAHYLRKTLVKDISKKTRSAGAIRMTQAGAAAALSTNIDFKRLYTEVSFATRSEFLRHALGDSAPTADLQGKKKRIPAGETGDPRKKNRRTAASYGTIPTCKKNPGVPRPRIESGFAEMGGDQSNHSVTAVPLRRIGRFLEFNDLYARLRNPSYSRTSDVCSLAVAPVLPHIWHYGIRFFFPCKSAIGAESSRACLINSNPIAKLTSVYTRLKSVLTLVYQDTVVPILYGISQHTTPDAEQRLVPESHSPDKHSTTRQIPHPRHNICIFNVTAQILQPGSLRTRHEERKASRRPRPDKKWGKVTFTKQSQQYDTREYSRFSTGADRYLSLFSAFGNVQVSWSGTPPAGVKNGLAQPYQCGSPDDRSIVFPLFSSVQCRCIVNDSIVVSLLQRIVLADMLDHRPWFHWPLDFNQLHPTCFISLKEIGHFTADLILLAQEFSEARQTYFRSVTEVGQAHSSLQFSLSLNNNANFAGRARHLESTSTSHCDGDHCSRKAQCVLWFTEFKYAVTVQVNFRRPVPYRHKHHQDGHELPKRRWNTLGDLVCAVLKSQLSVANLGTATYEYEHDTPKLNVWRGLIQDRVIGPFVFAEEKKTITGLYQWAIDICTIAHNTVESSLEDVALARDSGYVCSLRLRTPKDKIEGLTFVIAGGASFFLPAADNRQWRRKECALKSSHRHAGWRNYTLLKELTILVDDRPIMDAVKYRTVSGVVWTNTRMMSSNTDTNRTGVLVVVDIGDSLLMCLKCQKKCADLNVWIETCEIRPMSVVEVSMERTGQRVTGFLQVEIVPDDAVDRLVFSGISHFPRLFIPAPLHTHFNYPHQLSQIFSLLTHSLTSTFGLETRSILRRVMRHYAHSVRRAMFPFDLVGRNWVILSLIVSYWFIYNWSLSVTLCRHHVFQIPRLPTAFETSVVNERLLNGSEKFYSSCRVSKLPGCKYEQSRWKYKCCVVVACRPPVLLAAAASAASDHARTCLRVAGKTNFNKVHVSACDG</sequence>
<feature type="region of interest" description="Disordered" evidence="1">
    <location>
        <begin position="119"/>
        <end position="162"/>
    </location>
</feature>
<keyword evidence="4" id="KW-1185">Reference proteome</keyword>
<feature type="transmembrane region" description="Helical" evidence="2">
    <location>
        <begin position="920"/>
        <end position="938"/>
    </location>
</feature>